<organism evidence="8 9">
    <name type="scientific">Pseudomonas syringae pv. coriandricola</name>
    <dbReference type="NCBI Taxonomy" id="264453"/>
    <lineage>
        <taxon>Bacteria</taxon>
        <taxon>Pseudomonadati</taxon>
        <taxon>Pseudomonadota</taxon>
        <taxon>Gammaproteobacteria</taxon>
        <taxon>Pseudomonadales</taxon>
        <taxon>Pseudomonadaceae</taxon>
        <taxon>Pseudomonas</taxon>
    </lineage>
</organism>
<keyword evidence="5 6" id="KW-0238">DNA-binding</keyword>
<feature type="active site" evidence="6">
    <location>
        <position position="145"/>
    </location>
</feature>
<feature type="binding site" evidence="6">
    <location>
        <position position="51"/>
    </location>
    <ligand>
        <name>NAD(+)</name>
        <dbReference type="ChEBI" id="CHEBI:57540"/>
    </ligand>
</feature>
<evidence type="ECO:0000256" key="6">
    <source>
        <dbReference type="PROSITE-ProRule" id="PRU01362"/>
    </source>
</evidence>
<dbReference type="InterPro" id="IPR029494">
    <property type="entry name" value="DarT"/>
</dbReference>
<evidence type="ECO:0000256" key="1">
    <source>
        <dbReference type="ARBA" id="ARBA00022649"/>
    </source>
</evidence>
<sequence length="193" mass="22110">MPDIRNIKEQKLLYHLTSLENLDGIFQEGLKPRSDLTVFTDVADSEILKKRQALELNRYVPFHWFAANPFDGSVQINSPKSKFVLISVYRSFAKQNGWKVIPRHPLASDEIQLLDYDKGFEAIRWEVMSTRDYQDSDCKSICMAECLAPGLVAPKDFCMLFVPNSEVESLCTEKMREAGVKVRITVNPGMFIK</sequence>
<comment type="caution">
    <text evidence="8">The sequence shown here is derived from an EMBL/GenBank/DDBJ whole genome shotgun (WGS) entry which is preliminary data.</text>
</comment>
<evidence type="ECO:0000313" key="8">
    <source>
        <dbReference type="EMBL" id="RMN14767.1"/>
    </source>
</evidence>
<evidence type="ECO:0000259" key="7">
    <source>
        <dbReference type="PROSITE" id="PS52018"/>
    </source>
</evidence>
<dbReference type="Pfam" id="PF14487">
    <property type="entry name" value="DarT"/>
    <property type="match status" value="1"/>
</dbReference>
<comment type="catalytic activity">
    <reaction evidence="6">
        <text>a thymidine in DNA + NAD(+) = an N-(ADP-alpha-D-ribosyl)-thymidine in DNA + nicotinamide + H(+)</text>
        <dbReference type="Rhea" id="RHEA:71651"/>
        <dbReference type="Rhea" id="RHEA-COMP:13556"/>
        <dbReference type="Rhea" id="RHEA-COMP:18051"/>
        <dbReference type="ChEBI" id="CHEBI:15378"/>
        <dbReference type="ChEBI" id="CHEBI:17154"/>
        <dbReference type="ChEBI" id="CHEBI:57540"/>
        <dbReference type="ChEBI" id="CHEBI:137386"/>
        <dbReference type="ChEBI" id="CHEBI:191199"/>
    </reaction>
</comment>
<evidence type="ECO:0000256" key="2">
    <source>
        <dbReference type="ARBA" id="ARBA00022676"/>
    </source>
</evidence>
<dbReference type="PROSITE" id="PS52018">
    <property type="entry name" value="DART"/>
    <property type="match status" value="1"/>
</dbReference>
<accession>A0A0P9P5E4</accession>
<proteinExistence type="inferred from homology"/>
<comment type="similarity">
    <text evidence="6">Belongs to the DarT ADP-ribosyltransferase family.</text>
</comment>
<dbReference type="AlphaFoldDB" id="A0A0P9P5E4"/>
<keyword evidence="4 6" id="KW-0548">Nucleotidyltransferase</keyword>
<feature type="binding site" evidence="6">
    <location>
        <begin position="15"/>
        <end position="17"/>
    </location>
    <ligand>
        <name>NAD(+)</name>
        <dbReference type="ChEBI" id="CHEBI:57540"/>
    </ligand>
</feature>
<feature type="active site" description="Proton acceptor" evidence="6">
    <location>
        <position position="51"/>
    </location>
</feature>
<reference evidence="8 9" key="1">
    <citation type="submission" date="2018-08" db="EMBL/GenBank/DDBJ databases">
        <title>Recombination of ecologically and evolutionarily significant loci maintains genetic cohesion in the Pseudomonas syringae species complex.</title>
        <authorList>
            <person name="Dillon M."/>
            <person name="Thakur S."/>
            <person name="Almeida R.N.D."/>
            <person name="Weir B.S."/>
            <person name="Guttman D.S."/>
        </authorList>
    </citation>
    <scope>NUCLEOTIDE SEQUENCE [LARGE SCALE GENOMIC DNA]</scope>
    <source>
        <strain evidence="8 9">ICMP 12341</strain>
    </source>
</reference>
<keyword evidence="3 6" id="KW-0808">Transferase</keyword>
<gene>
    <name evidence="8" type="ORF">ALQ65_00961</name>
</gene>
<protein>
    <recommendedName>
        <fullName evidence="7">DarT domain-containing protein</fullName>
    </recommendedName>
</protein>
<dbReference type="GO" id="GO:0016779">
    <property type="term" value="F:nucleotidyltransferase activity"/>
    <property type="evidence" value="ECO:0007669"/>
    <property type="project" value="UniProtKB-UniRule"/>
</dbReference>
<feature type="binding site" evidence="6">
    <location>
        <position position="24"/>
    </location>
    <ligand>
        <name>NAD(+)</name>
        <dbReference type="ChEBI" id="CHEBI:57540"/>
    </ligand>
</feature>
<keyword evidence="2 6" id="KW-0328">Glycosyltransferase</keyword>
<feature type="domain" description="DarT" evidence="7">
    <location>
        <begin position="11"/>
        <end position="192"/>
    </location>
</feature>
<evidence type="ECO:0000256" key="5">
    <source>
        <dbReference type="ARBA" id="ARBA00023125"/>
    </source>
</evidence>
<dbReference type="Proteomes" id="UP000271468">
    <property type="component" value="Unassembled WGS sequence"/>
</dbReference>
<dbReference type="GO" id="GO:0016757">
    <property type="term" value="F:glycosyltransferase activity"/>
    <property type="evidence" value="ECO:0007669"/>
    <property type="project" value="UniProtKB-UniRule"/>
</dbReference>
<dbReference type="RefSeq" id="WP_054084341.1">
    <property type="nucleotide sequence ID" value="NZ_LJPZ01000122.1"/>
</dbReference>
<evidence type="ECO:0000313" key="9">
    <source>
        <dbReference type="Proteomes" id="UP000271468"/>
    </source>
</evidence>
<comment type="caution">
    <text evidence="6">Lacks conserved residue(s) required for the propagation of feature annotation.</text>
</comment>
<name>A0A0P9P5E4_9PSED</name>
<evidence type="ECO:0000256" key="3">
    <source>
        <dbReference type="ARBA" id="ARBA00022679"/>
    </source>
</evidence>
<dbReference type="EMBL" id="RBOV01000044">
    <property type="protein sequence ID" value="RMN14767.1"/>
    <property type="molecule type" value="Genomic_DNA"/>
</dbReference>
<dbReference type="GO" id="GO:0003677">
    <property type="term" value="F:DNA binding"/>
    <property type="evidence" value="ECO:0007669"/>
    <property type="project" value="UniProtKB-UniRule"/>
</dbReference>
<evidence type="ECO:0000256" key="4">
    <source>
        <dbReference type="ARBA" id="ARBA00022695"/>
    </source>
</evidence>
<keyword evidence="1 6" id="KW-1277">Toxin-antitoxin system</keyword>